<evidence type="ECO:0000313" key="2">
    <source>
        <dbReference type="Proteomes" id="UP001209885"/>
    </source>
</evidence>
<protein>
    <submittedName>
        <fullName evidence="1">Uncharacterized protein</fullName>
    </submittedName>
</protein>
<comment type="caution">
    <text evidence="1">The sequence shown here is derived from an EMBL/GenBank/DDBJ whole genome shotgun (WGS) entry which is preliminary data.</text>
</comment>
<dbReference type="Proteomes" id="UP001209885">
    <property type="component" value="Unassembled WGS sequence"/>
</dbReference>
<accession>A0ABT3RQ17</accession>
<dbReference type="RefSeq" id="WP_266056343.1">
    <property type="nucleotide sequence ID" value="NZ_JAPFQN010000005.1"/>
</dbReference>
<sequence length="193" mass="22665">MAENKHFIKVLNNWLSTADRNYIQGRYLWIRGGTVGGSNLLWLSIEQLMKILLLQKESDLLNSDLEDFDLIDEKTHELAKSYEQDGMPDSLIDRVRNNYDFDFSHPHHMLKDMCDFYRKKYSSITPTTQSLLLHPELDKVYFMMRDKVLPNVGVSLIDLLEVDKEEGNKINEINACVFKDNDHFRSRYAKSRS</sequence>
<gene>
    <name evidence="1" type="ORF">OO013_08395</name>
</gene>
<reference evidence="1 2" key="1">
    <citation type="submission" date="2022-11" db="EMBL/GenBank/DDBJ databases">
        <title>The characterization of three novel Bacteroidetes species and genomic analysis of their roles in tidal elemental geochemical cycles.</title>
        <authorList>
            <person name="Ma K."/>
        </authorList>
    </citation>
    <scope>NUCLEOTIDE SEQUENCE [LARGE SCALE GENOMIC DNA]</scope>
    <source>
        <strain evidence="1 2">M17</strain>
    </source>
</reference>
<dbReference type="EMBL" id="JAPFQN010000005">
    <property type="protein sequence ID" value="MCX2743882.1"/>
    <property type="molecule type" value="Genomic_DNA"/>
</dbReference>
<evidence type="ECO:0000313" key="1">
    <source>
        <dbReference type="EMBL" id="MCX2743882.1"/>
    </source>
</evidence>
<organism evidence="1 2">
    <name type="scientific">Mangrovivirga halotolerans</name>
    <dbReference type="NCBI Taxonomy" id="2993936"/>
    <lineage>
        <taxon>Bacteria</taxon>
        <taxon>Pseudomonadati</taxon>
        <taxon>Bacteroidota</taxon>
        <taxon>Cytophagia</taxon>
        <taxon>Cytophagales</taxon>
        <taxon>Mangrovivirgaceae</taxon>
        <taxon>Mangrovivirga</taxon>
    </lineage>
</organism>
<proteinExistence type="predicted"/>
<keyword evidence="2" id="KW-1185">Reference proteome</keyword>
<name>A0ABT3RQ17_9BACT</name>